<feature type="transmembrane region" description="Helical" evidence="7">
    <location>
        <begin position="117"/>
        <end position="138"/>
    </location>
</feature>
<dbReference type="RefSeq" id="WP_378099038.1">
    <property type="nucleotide sequence ID" value="NZ_JBHSEP010000014.1"/>
</dbReference>
<comment type="similarity">
    <text evidence="7">Belongs to the binding-protein-dependent transport system permease family.</text>
</comment>
<gene>
    <name evidence="9" type="ORF">ACFO3S_18140</name>
</gene>
<evidence type="ECO:0000256" key="3">
    <source>
        <dbReference type="ARBA" id="ARBA00022475"/>
    </source>
</evidence>
<comment type="caution">
    <text evidence="9">The sequence shown here is derived from an EMBL/GenBank/DDBJ whole genome shotgun (WGS) entry which is preliminary data.</text>
</comment>
<feature type="transmembrane region" description="Helical" evidence="7">
    <location>
        <begin position="82"/>
        <end position="105"/>
    </location>
</feature>
<evidence type="ECO:0000313" key="10">
    <source>
        <dbReference type="Proteomes" id="UP001596028"/>
    </source>
</evidence>
<feature type="transmembrane region" description="Helical" evidence="7">
    <location>
        <begin position="165"/>
        <end position="189"/>
    </location>
</feature>
<dbReference type="EMBL" id="JBHSEP010000014">
    <property type="protein sequence ID" value="MFC4600173.1"/>
    <property type="molecule type" value="Genomic_DNA"/>
</dbReference>
<sequence>MRTGKSRTKINPQLRRRYIWAYIFILPQVLYFLLASMYPIVMSYVYSFYEWDGLGPLDNFVGLANYAELLRDDMFWNSFKNALVYGLSATTLTVVVSFLLALVLNDPSMKGKSIYRTLYFLPVVTVSSIIGIIMNNIFGIQGFTNQFLQSLGWIDEPIRFWLDPALAMIMLILVGSWKHIGVVMIYWLAGLQMIPVDLYEAAKMDGAGYWKMLMKITLPLLKPVAATILLLTVGGSLHVFDLVKTLTDGGPYHKTETIELFIYQHAFATQFGGARVGYASAAGVYLGLFVLFISLFLGWIGIKAGSEGKKSKLADRGGQA</sequence>
<proteinExistence type="inferred from homology"/>
<dbReference type="Pfam" id="PF00528">
    <property type="entry name" value="BPD_transp_1"/>
    <property type="match status" value="1"/>
</dbReference>
<comment type="subcellular location">
    <subcellularLocation>
        <location evidence="1 7">Cell membrane</location>
        <topology evidence="1 7">Multi-pass membrane protein</topology>
    </subcellularLocation>
</comment>
<evidence type="ECO:0000313" key="9">
    <source>
        <dbReference type="EMBL" id="MFC4600173.1"/>
    </source>
</evidence>
<evidence type="ECO:0000256" key="6">
    <source>
        <dbReference type="ARBA" id="ARBA00023136"/>
    </source>
</evidence>
<evidence type="ECO:0000256" key="2">
    <source>
        <dbReference type="ARBA" id="ARBA00022448"/>
    </source>
</evidence>
<feature type="transmembrane region" description="Helical" evidence="7">
    <location>
        <begin position="20"/>
        <end position="41"/>
    </location>
</feature>
<feature type="domain" description="ABC transmembrane type-1" evidence="8">
    <location>
        <begin position="79"/>
        <end position="297"/>
    </location>
</feature>
<reference evidence="10" key="1">
    <citation type="journal article" date="2019" name="Int. J. Syst. Evol. Microbiol.">
        <title>The Global Catalogue of Microorganisms (GCM) 10K type strain sequencing project: providing services to taxonomists for standard genome sequencing and annotation.</title>
        <authorList>
            <consortium name="The Broad Institute Genomics Platform"/>
            <consortium name="The Broad Institute Genome Sequencing Center for Infectious Disease"/>
            <person name="Wu L."/>
            <person name="Ma J."/>
        </authorList>
    </citation>
    <scope>NUCLEOTIDE SEQUENCE [LARGE SCALE GENOMIC DNA]</scope>
    <source>
        <strain evidence="10">CCUG 49571</strain>
    </source>
</reference>
<dbReference type="PANTHER" id="PTHR43227">
    <property type="entry name" value="BLL4140 PROTEIN"/>
    <property type="match status" value="1"/>
</dbReference>
<feature type="transmembrane region" description="Helical" evidence="7">
    <location>
        <begin position="282"/>
        <end position="302"/>
    </location>
</feature>
<organism evidence="9 10">
    <name type="scientific">Cohnella hongkongensis</name>
    <dbReference type="NCBI Taxonomy" id="178337"/>
    <lineage>
        <taxon>Bacteria</taxon>
        <taxon>Bacillati</taxon>
        <taxon>Bacillota</taxon>
        <taxon>Bacilli</taxon>
        <taxon>Bacillales</taxon>
        <taxon>Paenibacillaceae</taxon>
        <taxon>Cohnella</taxon>
    </lineage>
</organism>
<dbReference type="InterPro" id="IPR035906">
    <property type="entry name" value="MetI-like_sf"/>
</dbReference>
<accession>A0ABV9FGH9</accession>
<keyword evidence="4 7" id="KW-0812">Transmembrane</keyword>
<dbReference type="PANTHER" id="PTHR43227:SF11">
    <property type="entry name" value="BLL4140 PROTEIN"/>
    <property type="match status" value="1"/>
</dbReference>
<evidence type="ECO:0000256" key="5">
    <source>
        <dbReference type="ARBA" id="ARBA00022989"/>
    </source>
</evidence>
<feature type="transmembrane region" description="Helical" evidence="7">
    <location>
        <begin position="220"/>
        <end position="240"/>
    </location>
</feature>
<evidence type="ECO:0000256" key="1">
    <source>
        <dbReference type="ARBA" id="ARBA00004651"/>
    </source>
</evidence>
<keyword evidence="6 7" id="KW-0472">Membrane</keyword>
<dbReference type="InterPro" id="IPR050809">
    <property type="entry name" value="UgpAE/MalFG_permease"/>
</dbReference>
<keyword evidence="5 7" id="KW-1133">Transmembrane helix</keyword>
<name>A0ABV9FGH9_9BACL</name>
<keyword evidence="2 7" id="KW-0813">Transport</keyword>
<keyword evidence="3" id="KW-1003">Cell membrane</keyword>
<evidence type="ECO:0000259" key="8">
    <source>
        <dbReference type="PROSITE" id="PS50928"/>
    </source>
</evidence>
<dbReference type="PROSITE" id="PS50928">
    <property type="entry name" value="ABC_TM1"/>
    <property type="match status" value="1"/>
</dbReference>
<protein>
    <submittedName>
        <fullName evidence="9">Carbohydrate ABC transporter permease</fullName>
    </submittedName>
</protein>
<dbReference type="Proteomes" id="UP001596028">
    <property type="component" value="Unassembled WGS sequence"/>
</dbReference>
<evidence type="ECO:0000256" key="7">
    <source>
        <dbReference type="RuleBase" id="RU363032"/>
    </source>
</evidence>
<dbReference type="InterPro" id="IPR000515">
    <property type="entry name" value="MetI-like"/>
</dbReference>
<evidence type="ECO:0000256" key="4">
    <source>
        <dbReference type="ARBA" id="ARBA00022692"/>
    </source>
</evidence>
<dbReference type="SUPFAM" id="SSF161098">
    <property type="entry name" value="MetI-like"/>
    <property type="match status" value="1"/>
</dbReference>
<dbReference type="CDD" id="cd06261">
    <property type="entry name" value="TM_PBP2"/>
    <property type="match status" value="1"/>
</dbReference>
<keyword evidence="10" id="KW-1185">Reference proteome</keyword>
<dbReference type="Gene3D" id="1.10.3720.10">
    <property type="entry name" value="MetI-like"/>
    <property type="match status" value="1"/>
</dbReference>